<evidence type="ECO:0000256" key="4">
    <source>
        <dbReference type="ARBA" id="ARBA00022737"/>
    </source>
</evidence>
<keyword evidence="4" id="KW-0677">Repeat</keyword>
<comment type="subcellular location">
    <subcellularLocation>
        <location evidence="1">Cell membrane</location>
        <topology evidence="1">Peripheral membrane protein</topology>
    </subcellularLocation>
</comment>
<dbReference type="SMART" id="SM00382">
    <property type="entry name" value="AAA"/>
    <property type="match status" value="1"/>
</dbReference>
<dbReference type="InterPro" id="IPR003593">
    <property type="entry name" value="AAA+_ATPase"/>
</dbReference>
<dbReference type="Gene3D" id="3.40.50.300">
    <property type="entry name" value="P-loop containing nucleotide triphosphate hydrolases"/>
    <property type="match status" value="2"/>
</dbReference>
<keyword evidence="7" id="KW-1278">Translocase</keyword>
<dbReference type="InterPro" id="IPR003439">
    <property type="entry name" value="ABC_transporter-like_ATP-bd"/>
</dbReference>
<name>Q04DL3_OENOB</name>
<dbReference type="PROSITE" id="PS50893">
    <property type="entry name" value="ABC_TRANSPORTER_2"/>
    <property type="match status" value="2"/>
</dbReference>
<evidence type="ECO:0000256" key="2">
    <source>
        <dbReference type="ARBA" id="ARBA00022448"/>
    </source>
</evidence>
<keyword evidence="11" id="KW-1185">Reference proteome</keyword>
<accession>Q04DL3</accession>
<dbReference type="GO" id="GO:0005886">
    <property type="term" value="C:plasma membrane"/>
    <property type="evidence" value="ECO:0007669"/>
    <property type="project" value="UniProtKB-SubCell"/>
</dbReference>
<sequence>MMEQIKEKIPAIKMEHIVKKFGNFAANNDINLEVKAGEIHALLGENGAGKSTLMNILSGLLQPTSGEIFLRGKKVKIKNPAAASKLGIGMVHQHFMLIDAFTVTENIMLGAEKTKGASLDIETAKKEIQALVDKYKLKVNPDALITDISVGQQQRVEILKTLYRKADILIFDEPTAVLTPQEIQELIAAMKNLAAEGKAIILITHKLEEIRQAADRVTVIRSGKSLETFNAKNVSAITLAEKMVGRKVSFTTEKKAAKTGKDILKINDLVVKDAENVTKVDHLSLDIRAGEIIGIAGIDGNGQTELVQTVTGLTHSQSGEIILDGKNITNKTPRKIIKAGTSHIPEDRLRHGLEINMPLADNMVIENFYEKPYARMGILQGKAIADHAKKLIKQFDVKMTSIDEPAGSLSGGNQQKAVVARELSRDSKLIVAAQPTRGLDVGAIEYIHKQLIKQRDLGKAVMLISFELDEILDLADRIAVISSGKIIGVVNTKDTTKEELGLMMTGVGLKSARKELEASKNKNKAGVK</sequence>
<dbReference type="InterPro" id="IPR050107">
    <property type="entry name" value="ABC_carbohydrate_import_ATPase"/>
</dbReference>
<evidence type="ECO:0000256" key="8">
    <source>
        <dbReference type="ARBA" id="ARBA00023136"/>
    </source>
</evidence>
<dbReference type="HOGENOM" id="CLU_000604_92_0_9"/>
<reference evidence="10 11" key="1">
    <citation type="journal article" date="2006" name="Proc. Natl. Acad. Sci. U.S.A.">
        <title>Comparative genomics of the lactic acid bacteria.</title>
        <authorList>
            <person name="Makarova K."/>
            <person name="Slesarev A."/>
            <person name="Wolf Y."/>
            <person name="Sorokin A."/>
            <person name="Mirkin B."/>
            <person name="Koonin E."/>
            <person name="Pavlov A."/>
            <person name="Pavlova N."/>
            <person name="Karamychev V."/>
            <person name="Polouchine N."/>
            <person name="Shakhova V."/>
            <person name="Grigoriev I."/>
            <person name="Lou Y."/>
            <person name="Rohksar D."/>
            <person name="Lucas S."/>
            <person name="Huang K."/>
            <person name="Goodstein D.M."/>
            <person name="Hawkins T."/>
            <person name="Plengvidhya V."/>
            <person name="Welker D."/>
            <person name="Hughes J."/>
            <person name="Goh Y."/>
            <person name="Benson A."/>
            <person name="Baldwin K."/>
            <person name="Lee J.H."/>
            <person name="Diaz-Muniz I."/>
            <person name="Dosti B."/>
            <person name="Smeianov V."/>
            <person name="Wechter W."/>
            <person name="Barabote R."/>
            <person name="Lorca G."/>
            <person name="Altermann E."/>
            <person name="Barrangou R."/>
            <person name="Ganesan B."/>
            <person name="Xie Y."/>
            <person name="Rawsthorne H."/>
            <person name="Tamir D."/>
            <person name="Parker C."/>
            <person name="Breidt F."/>
            <person name="Broadbent J."/>
            <person name="Hutkins R."/>
            <person name="O'Sullivan D."/>
            <person name="Steele J."/>
            <person name="Unlu G."/>
            <person name="Saier M."/>
            <person name="Klaenhammer T."/>
            <person name="Richardson P."/>
            <person name="Kozyavkin S."/>
            <person name="Weimer B."/>
            <person name="Mills D."/>
        </authorList>
    </citation>
    <scope>NUCLEOTIDE SEQUENCE [LARGE SCALE GENOMIC DNA]</scope>
    <source>
        <strain evidence="11">ATCC BAA-331 / PSU-1</strain>
    </source>
</reference>
<dbReference type="InterPro" id="IPR027417">
    <property type="entry name" value="P-loop_NTPase"/>
</dbReference>
<keyword evidence="8" id="KW-0472">Membrane</keyword>
<dbReference type="SUPFAM" id="SSF52540">
    <property type="entry name" value="P-loop containing nucleoside triphosphate hydrolases"/>
    <property type="match status" value="2"/>
</dbReference>
<dbReference type="Pfam" id="PF00005">
    <property type="entry name" value="ABC_tran"/>
    <property type="match status" value="2"/>
</dbReference>
<evidence type="ECO:0000256" key="6">
    <source>
        <dbReference type="ARBA" id="ARBA00022840"/>
    </source>
</evidence>
<dbReference type="GO" id="GO:0005524">
    <property type="term" value="F:ATP binding"/>
    <property type="evidence" value="ECO:0007669"/>
    <property type="project" value="UniProtKB-KW"/>
</dbReference>
<dbReference type="PANTHER" id="PTHR43790">
    <property type="entry name" value="CARBOHYDRATE TRANSPORT ATP-BINDING PROTEIN MG119-RELATED"/>
    <property type="match status" value="1"/>
</dbReference>
<organism evidence="10 11">
    <name type="scientific">Oenococcus oeni (strain ATCC BAA-331 / PSU-1)</name>
    <dbReference type="NCBI Taxonomy" id="203123"/>
    <lineage>
        <taxon>Bacteria</taxon>
        <taxon>Bacillati</taxon>
        <taxon>Bacillota</taxon>
        <taxon>Bacilli</taxon>
        <taxon>Lactobacillales</taxon>
        <taxon>Lactobacillaceae</taxon>
        <taxon>Oenococcus</taxon>
    </lineage>
</organism>
<dbReference type="InterPro" id="IPR017871">
    <property type="entry name" value="ABC_transporter-like_CS"/>
</dbReference>
<dbReference type="CDD" id="cd03215">
    <property type="entry name" value="ABC_Carb_Monos_II"/>
    <property type="match status" value="1"/>
</dbReference>
<evidence type="ECO:0000256" key="3">
    <source>
        <dbReference type="ARBA" id="ARBA00022475"/>
    </source>
</evidence>
<dbReference type="EMBL" id="CP000411">
    <property type="protein sequence ID" value="ABJ57459.1"/>
    <property type="molecule type" value="Genomic_DNA"/>
</dbReference>
<evidence type="ECO:0000256" key="1">
    <source>
        <dbReference type="ARBA" id="ARBA00004202"/>
    </source>
</evidence>
<keyword evidence="5" id="KW-0547">Nucleotide-binding</keyword>
<feature type="domain" description="ABC transporter" evidence="9">
    <location>
        <begin position="264"/>
        <end position="508"/>
    </location>
</feature>
<protein>
    <submittedName>
        <fullName evidence="10">Nucleoside ABC transporter ATP-binding protein</fullName>
    </submittedName>
</protein>
<evidence type="ECO:0000313" key="11">
    <source>
        <dbReference type="Proteomes" id="UP000000774"/>
    </source>
</evidence>
<keyword evidence="3" id="KW-1003">Cell membrane</keyword>
<keyword evidence="6 10" id="KW-0067">ATP-binding</keyword>
<dbReference type="KEGG" id="ooe:OEOE_1607"/>
<dbReference type="STRING" id="203123.OEOE_1607"/>
<dbReference type="PANTHER" id="PTHR43790:SF4">
    <property type="entry name" value="GUANOSINE IMPORT ATP-BINDING PROTEIN NUPO"/>
    <property type="match status" value="1"/>
</dbReference>
<dbReference type="GO" id="GO:0016887">
    <property type="term" value="F:ATP hydrolysis activity"/>
    <property type="evidence" value="ECO:0007669"/>
    <property type="project" value="InterPro"/>
</dbReference>
<gene>
    <name evidence="10" type="ordered locus">OEOE_1607</name>
</gene>
<evidence type="ECO:0000259" key="9">
    <source>
        <dbReference type="PROSITE" id="PS50893"/>
    </source>
</evidence>
<evidence type="ECO:0000256" key="5">
    <source>
        <dbReference type="ARBA" id="ARBA00022741"/>
    </source>
</evidence>
<dbReference type="Proteomes" id="UP000000774">
    <property type="component" value="Chromosome"/>
</dbReference>
<keyword evidence="2" id="KW-0813">Transport</keyword>
<evidence type="ECO:0000313" key="10">
    <source>
        <dbReference type="EMBL" id="ABJ57459.1"/>
    </source>
</evidence>
<dbReference type="CDD" id="cd03216">
    <property type="entry name" value="ABC_Carb_Monos_I"/>
    <property type="match status" value="1"/>
</dbReference>
<dbReference type="FunFam" id="3.40.50.300:FF:000127">
    <property type="entry name" value="Ribose import ATP-binding protein RbsA"/>
    <property type="match status" value="1"/>
</dbReference>
<dbReference type="eggNOG" id="COG3845">
    <property type="taxonomic scope" value="Bacteria"/>
</dbReference>
<proteinExistence type="predicted"/>
<feature type="domain" description="ABC transporter" evidence="9">
    <location>
        <begin position="12"/>
        <end position="247"/>
    </location>
</feature>
<evidence type="ECO:0000256" key="7">
    <source>
        <dbReference type="ARBA" id="ARBA00022967"/>
    </source>
</evidence>
<dbReference type="PROSITE" id="PS00211">
    <property type="entry name" value="ABC_TRANSPORTER_1"/>
    <property type="match status" value="2"/>
</dbReference>
<dbReference type="AlphaFoldDB" id="Q04DL3"/>